<evidence type="ECO:0000256" key="12">
    <source>
        <dbReference type="SAM" id="Phobius"/>
    </source>
</evidence>
<feature type="transmembrane region" description="Helical" evidence="12">
    <location>
        <begin position="367"/>
        <end position="386"/>
    </location>
</feature>
<dbReference type="EMBL" id="JABSNP010000003">
    <property type="protein sequence ID" value="NRT18060.1"/>
    <property type="molecule type" value="Genomic_DNA"/>
</dbReference>
<dbReference type="Proteomes" id="UP000779507">
    <property type="component" value="Unassembled WGS sequence"/>
</dbReference>
<keyword evidence="7" id="KW-0769">Symport</keyword>
<dbReference type="RefSeq" id="WP_173808826.1">
    <property type="nucleotide sequence ID" value="NZ_JABSNP010000003.1"/>
</dbReference>
<feature type="domain" description="K+ potassium transporter integral membrane" evidence="13">
    <location>
        <begin position="24"/>
        <end position="449"/>
    </location>
</feature>
<evidence type="ECO:0000313" key="16">
    <source>
        <dbReference type="Proteomes" id="UP000779507"/>
    </source>
</evidence>
<feature type="transmembrane region" description="Helical" evidence="12">
    <location>
        <begin position="20"/>
        <end position="42"/>
    </location>
</feature>
<keyword evidence="6 12" id="KW-0812">Transmembrane</keyword>
<comment type="similarity">
    <text evidence="2">Belongs to the HAK/KUP transporter (TC 2.A.72) family.</text>
</comment>
<feature type="transmembrane region" description="Helical" evidence="12">
    <location>
        <begin position="172"/>
        <end position="192"/>
    </location>
</feature>
<keyword evidence="10" id="KW-0406">Ion transport</keyword>
<evidence type="ECO:0000313" key="15">
    <source>
        <dbReference type="EMBL" id="NRT18060.1"/>
    </source>
</evidence>
<feature type="transmembrane region" description="Helical" evidence="12">
    <location>
        <begin position="249"/>
        <end position="269"/>
    </location>
</feature>
<evidence type="ECO:0000259" key="14">
    <source>
        <dbReference type="Pfam" id="PF22776"/>
    </source>
</evidence>
<name>A0ABX2FLP5_9BACT</name>
<feature type="transmembrane region" description="Helical" evidence="12">
    <location>
        <begin position="289"/>
        <end position="321"/>
    </location>
</feature>
<keyword evidence="11 12" id="KW-0472">Membrane</keyword>
<dbReference type="PANTHER" id="PTHR30540">
    <property type="entry name" value="OSMOTIC STRESS POTASSIUM TRANSPORTER"/>
    <property type="match status" value="1"/>
</dbReference>
<organism evidence="15 16">
    <name type="scientific">Hymenobacter caeli</name>
    <dbReference type="NCBI Taxonomy" id="2735894"/>
    <lineage>
        <taxon>Bacteria</taxon>
        <taxon>Pseudomonadati</taxon>
        <taxon>Bacteroidota</taxon>
        <taxon>Cytophagia</taxon>
        <taxon>Cytophagales</taxon>
        <taxon>Hymenobacteraceae</taxon>
        <taxon>Hymenobacter</taxon>
    </lineage>
</organism>
<accession>A0ABX2FLP5</accession>
<evidence type="ECO:0000256" key="1">
    <source>
        <dbReference type="ARBA" id="ARBA00004141"/>
    </source>
</evidence>
<evidence type="ECO:0000256" key="9">
    <source>
        <dbReference type="ARBA" id="ARBA00022989"/>
    </source>
</evidence>
<evidence type="ECO:0000256" key="3">
    <source>
        <dbReference type="ARBA" id="ARBA00022448"/>
    </source>
</evidence>
<feature type="domain" description="K+ potassium transporter C-terminal" evidence="14">
    <location>
        <begin position="482"/>
        <end position="636"/>
    </location>
</feature>
<evidence type="ECO:0000256" key="10">
    <source>
        <dbReference type="ARBA" id="ARBA00023065"/>
    </source>
</evidence>
<comment type="caution">
    <text evidence="15">The sequence shown here is derived from an EMBL/GenBank/DDBJ whole genome shotgun (WGS) entry which is preliminary data.</text>
</comment>
<protein>
    <submittedName>
        <fullName evidence="15">KUP system potassium uptake protein</fullName>
    </submittedName>
</protein>
<feature type="transmembrane region" description="Helical" evidence="12">
    <location>
        <begin position="54"/>
        <end position="73"/>
    </location>
</feature>
<dbReference type="Pfam" id="PF22776">
    <property type="entry name" value="K_trans_C"/>
    <property type="match status" value="1"/>
</dbReference>
<keyword evidence="9 12" id="KW-1133">Transmembrane helix</keyword>
<reference evidence="15 16" key="1">
    <citation type="submission" date="2020-05" db="EMBL/GenBank/DDBJ databases">
        <title>Genomic Encyclopedia of Type Strains, Phase IV (KMG-V): Genome sequencing to study the core and pangenomes of soil and plant-associated prokaryotes.</title>
        <authorList>
            <person name="Whitman W."/>
        </authorList>
    </citation>
    <scope>NUCLEOTIDE SEQUENCE [LARGE SCALE GENOMIC DNA]</scope>
    <source>
        <strain evidence="15 16">9A</strain>
    </source>
</reference>
<gene>
    <name evidence="15" type="ORF">HNP98_000871</name>
</gene>
<feature type="transmembrane region" description="Helical" evidence="12">
    <location>
        <begin position="423"/>
        <end position="444"/>
    </location>
</feature>
<sequence>MSIATLLPTEDDIHRRRITVAGLLVTLGIIFGDIGTSPLYVLQTIVGDRPVSELLVYGGVSAVFWTLTLQTTIKYIMLTLEADNHGEGGIFSLFSLVKSRGRWLLFPAIIGAGTLLADGIITPPISVTSAIEGLKILYPALNQETIVIVVLVIISLLFGFQQFGTKVVGASFGPIMLVWFSTIGTLGLIQIAHHPGVLAALNPVYAIRLLTEYPKGFWLLGAVFLCTTGAEALYSDLGHCGRKNIRTSWVFVKTALVVNYLGQAAWTMGHLGHALAGNQNPFFMIAPKWGLVPLIILATMATIIASQALISGSYTLISEAVSLRFWPKVRVLFPTNERGQIYVPSINWLLWFGCVCVQLHFQTSEAMTAAYGFSITVAMLMTSLLLSQYLRGVKHWAVPVVVGIMLVFFTVETSFLIANITKLLNRLGILVFEWGLIFMMYLGYKGREIKNRLLKTVPVAGSVPTLQELSDDGSVPRYASNLVYLTHSKTPGELETEILYSIMRKQPKRADRYWFVNMSILTDPYSTRYDVEELVPGVAYKINFRLGFRVQPRLNLLFRRVLEEMAQRGELDITSRYDSLARHHLPGDFRFVVLEKVLSYDNELTWQERFFMNGYFFINRVAISDQQLFGLDTSDVAVEKVPLTIKPAAATRDLQRDPLEQAQGPAEAEMVTVGVGAAQPV</sequence>
<evidence type="ECO:0000256" key="7">
    <source>
        <dbReference type="ARBA" id="ARBA00022847"/>
    </source>
</evidence>
<keyword evidence="16" id="KW-1185">Reference proteome</keyword>
<dbReference type="Pfam" id="PF02705">
    <property type="entry name" value="K_trans"/>
    <property type="match status" value="1"/>
</dbReference>
<keyword evidence="4" id="KW-1003">Cell membrane</keyword>
<dbReference type="PANTHER" id="PTHR30540:SF79">
    <property type="entry name" value="LOW AFFINITY POTASSIUM TRANSPORT SYSTEM PROTEIN KUP"/>
    <property type="match status" value="1"/>
</dbReference>
<keyword evidence="3" id="KW-0813">Transport</keyword>
<feature type="transmembrane region" description="Helical" evidence="12">
    <location>
        <begin position="398"/>
        <end position="417"/>
    </location>
</feature>
<evidence type="ECO:0000256" key="11">
    <source>
        <dbReference type="ARBA" id="ARBA00023136"/>
    </source>
</evidence>
<dbReference type="InterPro" id="IPR003855">
    <property type="entry name" value="K+_transporter"/>
</dbReference>
<evidence type="ECO:0000256" key="5">
    <source>
        <dbReference type="ARBA" id="ARBA00022538"/>
    </source>
</evidence>
<keyword evidence="8" id="KW-0630">Potassium</keyword>
<evidence type="ECO:0000256" key="8">
    <source>
        <dbReference type="ARBA" id="ARBA00022958"/>
    </source>
</evidence>
<evidence type="ECO:0000256" key="6">
    <source>
        <dbReference type="ARBA" id="ARBA00022692"/>
    </source>
</evidence>
<keyword evidence="5" id="KW-0633">Potassium transport</keyword>
<dbReference type="InterPro" id="IPR053952">
    <property type="entry name" value="K_trans_C"/>
</dbReference>
<feature type="transmembrane region" description="Helical" evidence="12">
    <location>
        <begin position="141"/>
        <end position="160"/>
    </location>
</feature>
<dbReference type="InterPro" id="IPR053951">
    <property type="entry name" value="K_trans_N"/>
</dbReference>
<evidence type="ECO:0000256" key="4">
    <source>
        <dbReference type="ARBA" id="ARBA00022475"/>
    </source>
</evidence>
<evidence type="ECO:0000259" key="13">
    <source>
        <dbReference type="Pfam" id="PF02705"/>
    </source>
</evidence>
<feature type="transmembrane region" description="Helical" evidence="12">
    <location>
        <begin position="103"/>
        <end position="121"/>
    </location>
</feature>
<comment type="subcellular location">
    <subcellularLocation>
        <location evidence="1">Membrane</location>
        <topology evidence="1">Multi-pass membrane protein</topology>
    </subcellularLocation>
</comment>
<evidence type="ECO:0000256" key="2">
    <source>
        <dbReference type="ARBA" id="ARBA00007019"/>
    </source>
</evidence>
<proteinExistence type="inferred from homology"/>